<sequence>MRNRTLPGALLLAMLGSLVSLTGSNAAVKAESPLPGLTAGWFETMNWYRTASGVKPVTKDVSLSKALDAHLDYLINTDKVLRVGGFSSPHTENPASPHYTTEGEGAGKASNIISDARAEESEAGAMDAWMTAPFHAIGILREGLKSSALATAKADTGRTFWGLNVVAGLTPGATRTKNIFFPGDGSTVRLSRFAGESPEPREGCPGDYKNYTGLPIFASLLKDPTKDVSVELTGVKGELIPEDDLCVQTQYTFKSTDAVMGPAGAKSFTGENLVIIIPRDPLVRGTYKVKIKQGGVPDIGWSFGVEPAPVEGIASGIPEQKFPVRRALQWSLGSAVSDYSLTSQRVRIWDCPENKCTTKTVIYDRTLPTAQKSIDISTFKDAFYFVCIEPINASGVGKCTYQIIRVVNSCDTTTCFVGSTWGGPESRCWQTSSTGILEELRGKSWVKVAQTNALKGKCTNPKYPYSYVAKYPVKSVGEKTFRWRILANGKVLGLTLPPDTAQFLPKSGV</sequence>
<reference evidence="3" key="1">
    <citation type="submission" date="2020-05" db="EMBL/GenBank/DDBJ databases">
        <authorList>
            <person name="Chiriac C."/>
            <person name="Salcher M."/>
            <person name="Ghai R."/>
            <person name="Kavagutti S V."/>
        </authorList>
    </citation>
    <scope>NUCLEOTIDE SEQUENCE</scope>
</reference>
<dbReference type="Pfam" id="PF00188">
    <property type="entry name" value="CAP"/>
    <property type="match status" value="1"/>
</dbReference>
<name>A0A6J6P5T5_9ZZZZ</name>
<feature type="region of interest" description="Disordered" evidence="1">
    <location>
        <begin position="86"/>
        <end position="107"/>
    </location>
</feature>
<evidence type="ECO:0000256" key="1">
    <source>
        <dbReference type="SAM" id="MobiDB-lite"/>
    </source>
</evidence>
<dbReference type="InterPro" id="IPR035940">
    <property type="entry name" value="CAP_sf"/>
</dbReference>
<feature type="domain" description="SCP" evidence="2">
    <location>
        <begin position="43"/>
        <end position="161"/>
    </location>
</feature>
<evidence type="ECO:0000259" key="2">
    <source>
        <dbReference type="Pfam" id="PF00188"/>
    </source>
</evidence>
<evidence type="ECO:0000313" key="3">
    <source>
        <dbReference type="EMBL" id="CAB4694800.1"/>
    </source>
</evidence>
<dbReference type="Gene3D" id="3.40.33.10">
    <property type="entry name" value="CAP"/>
    <property type="match status" value="1"/>
</dbReference>
<dbReference type="InterPro" id="IPR014044">
    <property type="entry name" value="CAP_dom"/>
</dbReference>
<proteinExistence type="predicted"/>
<accession>A0A6J6P5T5</accession>
<dbReference type="EMBL" id="CAEZXW010000008">
    <property type="protein sequence ID" value="CAB4694800.1"/>
    <property type="molecule type" value="Genomic_DNA"/>
</dbReference>
<dbReference type="AlphaFoldDB" id="A0A6J6P5T5"/>
<protein>
    <submittedName>
        <fullName evidence="3">Unannotated protein</fullName>
    </submittedName>
</protein>
<gene>
    <name evidence="3" type="ORF">UFOPK2593_00270</name>
</gene>
<organism evidence="3">
    <name type="scientific">freshwater metagenome</name>
    <dbReference type="NCBI Taxonomy" id="449393"/>
    <lineage>
        <taxon>unclassified sequences</taxon>
        <taxon>metagenomes</taxon>
        <taxon>ecological metagenomes</taxon>
    </lineage>
</organism>